<dbReference type="GO" id="GO:0009229">
    <property type="term" value="P:thiamine diphosphate biosynthetic process"/>
    <property type="evidence" value="ECO:0007669"/>
    <property type="project" value="InterPro"/>
</dbReference>
<name>A0A4Q9JSE3_9BACT</name>
<dbReference type="OrthoDB" id="8867611at2"/>
<dbReference type="GO" id="GO:0004788">
    <property type="term" value="F:thiamine diphosphokinase activity"/>
    <property type="evidence" value="ECO:0007669"/>
    <property type="project" value="InterPro"/>
</dbReference>
<dbReference type="PANTHER" id="PTHR41786">
    <property type="entry name" value="MOTILITY ACCESSORY FACTOR MAF"/>
    <property type="match status" value="1"/>
</dbReference>
<dbReference type="EMBL" id="QPGR01000025">
    <property type="protein sequence ID" value="TBR78457.1"/>
    <property type="molecule type" value="Genomic_DNA"/>
</dbReference>
<dbReference type="Gene3D" id="3.90.1480.10">
    <property type="entry name" value="Alpha-2,3-sialyltransferase"/>
    <property type="match status" value="1"/>
</dbReference>
<reference evidence="6 7" key="1">
    <citation type="submission" date="2018-07" db="EMBL/GenBank/DDBJ databases">
        <title>Campylobacter zealandensis sp. nov., isolated from birds and water in New Zealand.</title>
        <authorList>
            <person name="Wilkinson D.A."/>
            <person name="Biggs P.J."/>
            <person name="French N.P."/>
            <person name="Midwinter A.C."/>
        </authorList>
    </citation>
    <scope>NUCLEOTIDE SEQUENCE [LARGE SCALE GENOMIC DNA]</scope>
    <source>
        <strain evidence="6 7">B423b</strain>
    </source>
</reference>
<keyword evidence="7" id="KW-1185">Reference proteome</keyword>
<dbReference type="GO" id="GO:0016301">
    <property type="term" value="F:kinase activity"/>
    <property type="evidence" value="ECO:0007669"/>
    <property type="project" value="UniProtKB-KW"/>
</dbReference>
<organism evidence="6 7">
    <name type="scientific">Campylobacter novaezeelandiae</name>
    <dbReference type="NCBI Taxonomy" id="2267891"/>
    <lineage>
        <taxon>Bacteria</taxon>
        <taxon>Pseudomonadati</taxon>
        <taxon>Campylobacterota</taxon>
        <taxon>Epsilonproteobacteria</taxon>
        <taxon>Campylobacterales</taxon>
        <taxon>Campylobacteraceae</taxon>
        <taxon>Campylobacter</taxon>
    </lineage>
</organism>
<dbReference type="RefSeq" id="WP_131186962.1">
    <property type="nucleotide sequence ID" value="NZ_QPGR01000025.1"/>
</dbReference>
<dbReference type="GO" id="GO:0005524">
    <property type="term" value="F:ATP binding"/>
    <property type="evidence" value="ECO:0007669"/>
    <property type="project" value="UniProtKB-KW"/>
</dbReference>
<accession>A0A4Q9JSE3</accession>
<keyword evidence="4" id="KW-0067">ATP-binding</keyword>
<evidence type="ECO:0000313" key="6">
    <source>
        <dbReference type="EMBL" id="TBR78457.1"/>
    </source>
</evidence>
<dbReference type="AlphaFoldDB" id="A0A4Q9JSE3"/>
<proteinExistence type="predicted"/>
<evidence type="ECO:0000313" key="7">
    <source>
        <dbReference type="Proteomes" id="UP000292583"/>
    </source>
</evidence>
<dbReference type="SUPFAM" id="SSF63999">
    <property type="entry name" value="Thiamin pyrophosphokinase, catalytic domain"/>
    <property type="match status" value="1"/>
</dbReference>
<dbReference type="Proteomes" id="UP000292583">
    <property type="component" value="Unassembled WGS sequence"/>
</dbReference>
<dbReference type="InterPro" id="IPR036759">
    <property type="entry name" value="TPK_catalytic_sf"/>
</dbReference>
<dbReference type="InterPro" id="IPR002826">
    <property type="entry name" value="MptE-like"/>
</dbReference>
<comment type="caution">
    <text evidence="6">The sequence shown here is derived from an EMBL/GenBank/DDBJ whole genome shotgun (WGS) entry which is preliminary data.</text>
</comment>
<sequence>MDKAKVDLFKKNLDALVGSNYIELKKKLQNIKELKKFNYFLKKDPLDINITRKSDLKTIFKNPKEELEDKIKAFKEFARYPFFFFYGLGNGIFFKALLQNDLHKRIVVFEAELEIIYLVFHWIDFDLELRQGRFIIMHSKEMDYVKADVLCSLPQISISFKLYDLKITCEFYEKYYKEDIERINDLLMKAITNITLRQGNDPKDTMIGIEQAVYNLPKVFTHPSYDELKQKRSNKNKASAIIVGTGPSLTKQLPLLKEYQDKAVIFCADSAYSILVKQGIKPDYVCMLERDEIVSECFNNDFGDFDKDILFILASLVSKKTIDYLEKNHRKYMLVARASTYTNYLDLSSFGYIGGGMSVSHMACELALKLGFKNIILIGQDLAYAKDGSHHSKGFIHDDYHIGDYERDFNRYTTMAYGGQGIVQSSQVWILFKQIFENFCAANSYAKIYNCTEGGARIEGSIEKPFKEACKEFLTKELKKPLVKLKNPSKEQRNHLMLENYKRVKKSITMGENFLKHCKKIDRRIKKFIYSSKSRYSLDELVDELDLIKEKLNRKKYTHLSNVLSSLLYHHNLLSSKLYVQNINNESDKQNKLLAWVYSHESWLEDIIDILGVQNQRLKQAIIPLQDILEKKNLI</sequence>
<keyword evidence="1" id="KW-0808">Transferase</keyword>
<dbReference type="PANTHER" id="PTHR41786:SF1">
    <property type="entry name" value="6-HYDROXYMETHYLPTERIN DIPHOSPHOKINASE MPTE-LIKE DOMAIN-CONTAINING PROTEIN"/>
    <property type="match status" value="1"/>
</dbReference>
<keyword evidence="3" id="KW-0418">Kinase</keyword>
<feature type="domain" description="6-hydroxymethylpterin diphosphokinase MptE-like" evidence="5">
    <location>
        <begin position="211"/>
        <end position="386"/>
    </location>
</feature>
<evidence type="ECO:0000256" key="3">
    <source>
        <dbReference type="ARBA" id="ARBA00022777"/>
    </source>
</evidence>
<protein>
    <submittedName>
        <fullName evidence="6">DUF115 domain-containing protein</fullName>
    </submittedName>
</protein>
<evidence type="ECO:0000256" key="4">
    <source>
        <dbReference type="ARBA" id="ARBA00022840"/>
    </source>
</evidence>
<evidence type="ECO:0000256" key="2">
    <source>
        <dbReference type="ARBA" id="ARBA00022741"/>
    </source>
</evidence>
<keyword evidence="2" id="KW-0547">Nucleotide-binding</keyword>
<evidence type="ECO:0000259" key="5">
    <source>
        <dbReference type="Pfam" id="PF01973"/>
    </source>
</evidence>
<evidence type="ECO:0000256" key="1">
    <source>
        <dbReference type="ARBA" id="ARBA00022679"/>
    </source>
</evidence>
<dbReference type="Pfam" id="PF01973">
    <property type="entry name" value="MptE-like"/>
    <property type="match status" value="1"/>
</dbReference>
<gene>
    <name evidence="6" type="ORF">DU473_08065</name>
</gene>